<reference evidence="3" key="1">
    <citation type="journal article" date="2014" name="Proc. Natl. Acad. Sci. U.S.A.">
        <title>Extensive sampling of basidiomycete genomes demonstrates inadequacy of the white-rot/brown-rot paradigm for wood decay fungi.</title>
        <authorList>
            <person name="Riley R."/>
            <person name="Salamov A.A."/>
            <person name="Brown D.W."/>
            <person name="Nagy L.G."/>
            <person name="Floudas D."/>
            <person name="Held B.W."/>
            <person name="Levasseur A."/>
            <person name="Lombard V."/>
            <person name="Morin E."/>
            <person name="Otillar R."/>
            <person name="Lindquist E.A."/>
            <person name="Sun H."/>
            <person name="LaButti K.M."/>
            <person name="Schmutz J."/>
            <person name="Jabbour D."/>
            <person name="Luo H."/>
            <person name="Baker S.E."/>
            <person name="Pisabarro A.G."/>
            <person name="Walton J.D."/>
            <person name="Blanchette R.A."/>
            <person name="Henrissat B."/>
            <person name="Martin F."/>
            <person name="Cullen D."/>
            <person name="Hibbett D.S."/>
            <person name="Grigoriev I.V."/>
        </authorList>
    </citation>
    <scope>NUCLEOTIDE SEQUENCE [LARGE SCALE GENOMIC DNA]</scope>
    <source>
        <strain evidence="3">MUCL 33604</strain>
    </source>
</reference>
<feature type="region of interest" description="Disordered" evidence="1">
    <location>
        <begin position="23"/>
        <end position="58"/>
    </location>
</feature>
<keyword evidence="3" id="KW-1185">Reference proteome</keyword>
<dbReference type="AlphaFoldDB" id="A0A067Q4K3"/>
<protein>
    <submittedName>
        <fullName evidence="2">Uncharacterized protein</fullName>
    </submittedName>
</protein>
<proteinExistence type="predicted"/>
<dbReference type="InParanoid" id="A0A067Q4K3"/>
<evidence type="ECO:0000256" key="1">
    <source>
        <dbReference type="SAM" id="MobiDB-lite"/>
    </source>
</evidence>
<dbReference type="Proteomes" id="UP000027265">
    <property type="component" value="Unassembled WGS sequence"/>
</dbReference>
<name>A0A067Q4K3_9AGAM</name>
<gene>
    <name evidence="2" type="ORF">JAAARDRAFT_31460</name>
</gene>
<organism evidence="2 3">
    <name type="scientific">Jaapia argillacea MUCL 33604</name>
    <dbReference type="NCBI Taxonomy" id="933084"/>
    <lineage>
        <taxon>Eukaryota</taxon>
        <taxon>Fungi</taxon>
        <taxon>Dikarya</taxon>
        <taxon>Basidiomycota</taxon>
        <taxon>Agaricomycotina</taxon>
        <taxon>Agaricomycetes</taxon>
        <taxon>Agaricomycetidae</taxon>
        <taxon>Jaapiales</taxon>
        <taxon>Jaapiaceae</taxon>
        <taxon>Jaapia</taxon>
    </lineage>
</organism>
<sequence length="85" mass="9172">MVSSRFSLSSLLTTISEISGMNSNTNKIRRTTKGTRATPSIRDELTPRRGSTCGSLNLQSTNRNQFAMLAAMENSPPPSPPIAAF</sequence>
<dbReference type="EMBL" id="KL197712">
    <property type="protein sequence ID" value="KDQ61973.1"/>
    <property type="molecule type" value="Genomic_DNA"/>
</dbReference>
<evidence type="ECO:0000313" key="2">
    <source>
        <dbReference type="EMBL" id="KDQ61973.1"/>
    </source>
</evidence>
<accession>A0A067Q4K3</accession>
<evidence type="ECO:0000313" key="3">
    <source>
        <dbReference type="Proteomes" id="UP000027265"/>
    </source>
</evidence>
<dbReference type="HOGENOM" id="CLU_2512947_0_0_1"/>